<evidence type="ECO:0000313" key="1">
    <source>
        <dbReference type="EMBL" id="MBB5183966.1"/>
    </source>
</evidence>
<name>A0A7W8CYM2_9FIRM</name>
<keyword evidence="2" id="KW-1185">Reference proteome</keyword>
<gene>
    <name evidence="1" type="ORF">HNQ47_002017</name>
</gene>
<dbReference type="AlphaFoldDB" id="A0A7W8CYM2"/>
<protein>
    <submittedName>
        <fullName evidence="1">Uncharacterized protein</fullName>
    </submittedName>
</protein>
<proteinExistence type="predicted"/>
<accession>A0A7W8CYM2</accession>
<dbReference type="EMBL" id="JACHHK010000014">
    <property type="protein sequence ID" value="MBB5183966.1"/>
    <property type="molecule type" value="Genomic_DNA"/>
</dbReference>
<dbReference type="Proteomes" id="UP000539953">
    <property type="component" value="Unassembled WGS sequence"/>
</dbReference>
<sequence length="120" mass="14025">MENDLLDEVSRRNIVAKGWVEHYRTLMDLLSKVKDSGSFSGNDVNVFEDEIFHLYRTFEAVAQNPGLRDWFKEFAELQTGYFAGLEHYHTKYEDGPGMAGLFSETLEELKKNERELIQRD</sequence>
<reference evidence="1 2" key="1">
    <citation type="submission" date="2020-08" db="EMBL/GenBank/DDBJ databases">
        <title>Genomic Encyclopedia of Type Strains, Phase IV (KMG-IV): sequencing the most valuable type-strain genomes for metagenomic binning, comparative biology and taxonomic classification.</title>
        <authorList>
            <person name="Goeker M."/>
        </authorList>
    </citation>
    <scope>NUCLEOTIDE SEQUENCE [LARGE SCALE GENOMIC DNA]</scope>
    <source>
        <strain evidence="1 2">DSM 25799</strain>
    </source>
</reference>
<comment type="caution">
    <text evidence="1">The sequence shown here is derived from an EMBL/GenBank/DDBJ whole genome shotgun (WGS) entry which is preliminary data.</text>
</comment>
<dbReference type="RefSeq" id="WP_183329260.1">
    <property type="nucleotide sequence ID" value="NZ_JACHHK010000014.1"/>
</dbReference>
<evidence type="ECO:0000313" key="2">
    <source>
        <dbReference type="Proteomes" id="UP000539953"/>
    </source>
</evidence>
<organism evidence="1 2">
    <name type="scientific">Catenisphaera adipataccumulans</name>
    <dbReference type="NCBI Taxonomy" id="700500"/>
    <lineage>
        <taxon>Bacteria</taxon>
        <taxon>Bacillati</taxon>
        <taxon>Bacillota</taxon>
        <taxon>Erysipelotrichia</taxon>
        <taxon>Erysipelotrichales</taxon>
        <taxon>Erysipelotrichaceae</taxon>
        <taxon>Catenisphaera</taxon>
    </lineage>
</organism>